<reference evidence="2 3" key="1">
    <citation type="journal article" date="2016" name="Nat. Commun.">
        <title>Thousands of microbial genomes shed light on interconnected biogeochemical processes in an aquifer system.</title>
        <authorList>
            <person name="Anantharaman K."/>
            <person name="Brown C.T."/>
            <person name="Hug L.A."/>
            <person name="Sharon I."/>
            <person name="Castelle C.J."/>
            <person name="Probst A.J."/>
            <person name="Thomas B.C."/>
            <person name="Singh A."/>
            <person name="Wilkins M.J."/>
            <person name="Karaoz U."/>
            <person name="Brodie E.L."/>
            <person name="Williams K.H."/>
            <person name="Hubbard S.S."/>
            <person name="Banfield J.F."/>
        </authorList>
    </citation>
    <scope>NUCLEOTIDE SEQUENCE [LARGE SCALE GENOMIC DNA]</scope>
</reference>
<keyword evidence="1" id="KW-0812">Transmembrane</keyword>
<evidence type="ECO:0000313" key="2">
    <source>
        <dbReference type="EMBL" id="OGF21599.1"/>
    </source>
</evidence>
<evidence type="ECO:0000256" key="1">
    <source>
        <dbReference type="SAM" id="Phobius"/>
    </source>
</evidence>
<sequence>MGQIIIGIVGIIVGTMMVAKSEWLLSAFGRVNWAEAHLGTEGGTRIFYKLLGLITIFVSLLIMTGMVEGVLIAIFSPLFPKQN</sequence>
<comment type="caution">
    <text evidence="2">The sequence shown here is derived from an EMBL/GenBank/DDBJ whole genome shotgun (WGS) entry which is preliminary data.</text>
</comment>
<name>A0A1F5S4L2_9BACT</name>
<accession>A0A1F5S4L2</accession>
<dbReference type="EMBL" id="MFGA01000002">
    <property type="protein sequence ID" value="OGF21599.1"/>
    <property type="molecule type" value="Genomic_DNA"/>
</dbReference>
<evidence type="ECO:0000313" key="3">
    <source>
        <dbReference type="Proteomes" id="UP000177407"/>
    </source>
</evidence>
<feature type="transmembrane region" description="Helical" evidence="1">
    <location>
        <begin position="46"/>
        <end position="75"/>
    </location>
</feature>
<keyword evidence="1" id="KW-1133">Transmembrane helix</keyword>
<dbReference type="Proteomes" id="UP000177407">
    <property type="component" value="Unassembled WGS sequence"/>
</dbReference>
<proteinExistence type="predicted"/>
<keyword evidence="1" id="KW-0472">Membrane</keyword>
<gene>
    <name evidence="2" type="ORF">A2257_02225</name>
</gene>
<dbReference type="AlphaFoldDB" id="A0A1F5S4L2"/>
<protein>
    <submittedName>
        <fullName evidence="2">Uncharacterized protein</fullName>
    </submittedName>
</protein>
<organism evidence="2 3">
    <name type="scientific">Candidatus Falkowbacteria bacterium RIFOXYA2_FULL_38_12</name>
    <dbReference type="NCBI Taxonomy" id="1797993"/>
    <lineage>
        <taxon>Bacteria</taxon>
        <taxon>Candidatus Falkowiibacteriota</taxon>
    </lineage>
</organism>
<feature type="transmembrane region" description="Helical" evidence="1">
    <location>
        <begin position="6"/>
        <end position="25"/>
    </location>
</feature>